<evidence type="ECO:0000256" key="2">
    <source>
        <dbReference type="SAM" id="Phobius"/>
    </source>
</evidence>
<sequence>MILTVAPGLTEFACPTCRMPQMLPPELMARVHHTTPSLNPPPPPPPPPPPSPLLLPPPLPSSSSSSSSHVLAHGIDPTKIQLPCTKCKAAILNVPHGLARFACPQCGIELAVNVSKVKQFFPPEEVNEVRFLLLSLCRVVLFSVLLFSVFHHSMSLICFLFLVSLFLGFEL</sequence>
<feature type="domain" description="FORGETTER1 first zinc ribbon" evidence="3">
    <location>
        <begin position="1"/>
        <end position="26"/>
    </location>
</feature>
<protein>
    <submittedName>
        <fullName evidence="5">Uncharacterized protein</fullName>
    </submittedName>
</protein>
<feature type="compositionally biased region" description="Pro residues" evidence="1">
    <location>
        <begin position="38"/>
        <end position="60"/>
    </location>
</feature>
<keyword evidence="2" id="KW-1133">Transmembrane helix</keyword>
<evidence type="ECO:0000259" key="4">
    <source>
        <dbReference type="Pfam" id="PF23548"/>
    </source>
</evidence>
<evidence type="ECO:0000313" key="5">
    <source>
        <dbReference type="EMBL" id="KAK7289706.1"/>
    </source>
</evidence>
<evidence type="ECO:0000259" key="3">
    <source>
        <dbReference type="Pfam" id="PF23547"/>
    </source>
</evidence>
<dbReference type="InterPro" id="IPR057025">
    <property type="entry name" value="Znr_FGT1_2"/>
</dbReference>
<comment type="caution">
    <text evidence="5">The sequence shown here is derived from an EMBL/GenBank/DDBJ whole genome shotgun (WGS) entry which is preliminary data.</text>
</comment>
<keyword evidence="2" id="KW-0472">Membrane</keyword>
<evidence type="ECO:0000313" key="6">
    <source>
        <dbReference type="Proteomes" id="UP001372338"/>
    </source>
</evidence>
<dbReference type="Pfam" id="PF23547">
    <property type="entry name" value="Zn_ribbon_FGT1_1"/>
    <property type="match status" value="1"/>
</dbReference>
<dbReference type="EMBL" id="JAYWIO010000001">
    <property type="protein sequence ID" value="KAK7289706.1"/>
    <property type="molecule type" value="Genomic_DNA"/>
</dbReference>
<dbReference type="Pfam" id="PF23548">
    <property type="entry name" value="Zn_ribbon_FGT1_2"/>
    <property type="match status" value="1"/>
</dbReference>
<feature type="transmembrane region" description="Helical" evidence="2">
    <location>
        <begin position="139"/>
        <end position="169"/>
    </location>
</feature>
<evidence type="ECO:0000256" key="1">
    <source>
        <dbReference type="SAM" id="MobiDB-lite"/>
    </source>
</evidence>
<dbReference type="InterPro" id="IPR057024">
    <property type="entry name" value="Znr_FGT1_1"/>
</dbReference>
<dbReference type="AlphaFoldDB" id="A0AAN9J136"/>
<organism evidence="5 6">
    <name type="scientific">Crotalaria pallida</name>
    <name type="common">Smooth rattlebox</name>
    <name type="synonym">Crotalaria striata</name>
    <dbReference type="NCBI Taxonomy" id="3830"/>
    <lineage>
        <taxon>Eukaryota</taxon>
        <taxon>Viridiplantae</taxon>
        <taxon>Streptophyta</taxon>
        <taxon>Embryophyta</taxon>
        <taxon>Tracheophyta</taxon>
        <taxon>Spermatophyta</taxon>
        <taxon>Magnoliopsida</taxon>
        <taxon>eudicotyledons</taxon>
        <taxon>Gunneridae</taxon>
        <taxon>Pentapetalae</taxon>
        <taxon>rosids</taxon>
        <taxon>fabids</taxon>
        <taxon>Fabales</taxon>
        <taxon>Fabaceae</taxon>
        <taxon>Papilionoideae</taxon>
        <taxon>50 kb inversion clade</taxon>
        <taxon>genistoids sensu lato</taxon>
        <taxon>core genistoids</taxon>
        <taxon>Crotalarieae</taxon>
        <taxon>Crotalaria</taxon>
    </lineage>
</organism>
<keyword evidence="6" id="KW-1185">Reference proteome</keyword>
<dbReference type="Proteomes" id="UP001372338">
    <property type="component" value="Unassembled WGS sequence"/>
</dbReference>
<accession>A0AAN9J136</accession>
<proteinExistence type="predicted"/>
<name>A0AAN9J136_CROPI</name>
<keyword evidence="2" id="KW-0812">Transmembrane</keyword>
<reference evidence="5 6" key="1">
    <citation type="submission" date="2024-01" db="EMBL/GenBank/DDBJ databases">
        <title>The genomes of 5 underutilized Papilionoideae crops provide insights into root nodulation and disease resistanc.</title>
        <authorList>
            <person name="Yuan L."/>
        </authorList>
    </citation>
    <scope>NUCLEOTIDE SEQUENCE [LARGE SCALE GENOMIC DNA]</scope>
    <source>
        <strain evidence="5">ZHUSHIDOU_FW_LH</strain>
        <tissue evidence="5">Leaf</tissue>
    </source>
</reference>
<feature type="domain" description="FORGETTER1 second zinc ribbon" evidence="4">
    <location>
        <begin position="80"/>
        <end position="113"/>
    </location>
</feature>
<feature type="region of interest" description="Disordered" evidence="1">
    <location>
        <begin position="32"/>
        <end position="70"/>
    </location>
</feature>
<gene>
    <name evidence="5" type="ORF">RIF29_03562</name>
</gene>